<evidence type="ECO:0000313" key="17">
    <source>
        <dbReference type="Proteomes" id="UP000249464"/>
    </source>
</evidence>
<keyword evidence="10" id="KW-0746">Sphingolipid metabolism</keyword>
<evidence type="ECO:0000256" key="3">
    <source>
        <dbReference type="ARBA" id="ARBA00004991"/>
    </source>
</evidence>
<keyword evidence="7" id="KW-0808">Transferase</keyword>
<comment type="subcellular location">
    <subcellularLocation>
        <location evidence="1">Membrane</location>
        <topology evidence="1">Multi-pass membrane protein</topology>
    </subcellularLocation>
</comment>
<dbReference type="GO" id="GO:0006665">
    <property type="term" value="P:sphingolipid metabolic process"/>
    <property type="evidence" value="ECO:0007669"/>
    <property type="project" value="UniProtKB-KW"/>
</dbReference>
<keyword evidence="12" id="KW-0443">Lipid metabolism</keyword>
<dbReference type="SUPFAM" id="SSF53335">
    <property type="entry name" value="S-adenosyl-L-methionine-dependent methyltransferases"/>
    <property type="match status" value="1"/>
</dbReference>
<keyword evidence="5" id="KW-0444">Lipid biosynthesis</keyword>
<evidence type="ECO:0000256" key="7">
    <source>
        <dbReference type="ARBA" id="ARBA00022679"/>
    </source>
</evidence>
<keyword evidence="13 15" id="KW-0472">Membrane</keyword>
<reference evidence="16 17" key="1">
    <citation type="submission" date="2016-11" db="EMBL/GenBank/DDBJ databases">
        <authorList>
            <person name="Jaros S."/>
            <person name="Januszkiewicz K."/>
            <person name="Wedrychowicz H."/>
        </authorList>
    </citation>
    <scope>NUCLEOTIDE SEQUENCE [LARGE SCALE GENOMIC DNA]</scope>
</reference>
<comment type="pathway">
    <text evidence="3">Sphingolipid metabolism.</text>
</comment>
<evidence type="ECO:0000256" key="13">
    <source>
        <dbReference type="ARBA" id="ARBA00023136"/>
    </source>
</evidence>
<evidence type="ECO:0000256" key="5">
    <source>
        <dbReference type="ARBA" id="ARBA00022516"/>
    </source>
</evidence>
<evidence type="ECO:0000256" key="15">
    <source>
        <dbReference type="SAM" id="Phobius"/>
    </source>
</evidence>
<keyword evidence="6" id="KW-0489">Methyltransferase</keyword>
<comment type="pathway">
    <text evidence="2">Lipid metabolism; sphingolipid metabolism.</text>
</comment>
<comment type="similarity">
    <text evidence="4">Belongs to the CFA/CMAS family.</text>
</comment>
<accession>A0A2X0MF58</accession>
<evidence type="ECO:0000256" key="14">
    <source>
        <dbReference type="ARBA" id="ARBA00039020"/>
    </source>
</evidence>
<organism evidence="16 17">
    <name type="scientific">Microbotryum silenes-dioicae</name>
    <dbReference type="NCBI Taxonomy" id="796604"/>
    <lineage>
        <taxon>Eukaryota</taxon>
        <taxon>Fungi</taxon>
        <taxon>Dikarya</taxon>
        <taxon>Basidiomycota</taxon>
        <taxon>Pucciniomycotina</taxon>
        <taxon>Microbotryomycetes</taxon>
        <taxon>Microbotryales</taxon>
        <taxon>Microbotryaceae</taxon>
        <taxon>Microbotryum</taxon>
    </lineage>
</organism>
<evidence type="ECO:0000256" key="8">
    <source>
        <dbReference type="ARBA" id="ARBA00022691"/>
    </source>
</evidence>
<dbReference type="GO" id="GO:0016020">
    <property type="term" value="C:membrane"/>
    <property type="evidence" value="ECO:0007669"/>
    <property type="project" value="UniProtKB-SubCell"/>
</dbReference>
<dbReference type="InterPro" id="IPR029063">
    <property type="entry name" value="SAM-dependent_MTases_sf"/>
</dbReference>
<dbReference type="PANTHER" id="PTHR45197">
    <property type="entry name" value="SYNTHASE, PUTATIVE (AFU_ORTHOLOGUE AFUA_7G04190)-RELATED"/>
    <property type="match status" value="1"/>
</dbReference>
<evidence type="ECO:0000256" key="12">
    <source>
        <dbReference type="ARBA" id="ARBA00023098"/>
    </source>
</evidence>
<dbReference type="GO" id="GO:0008168">
    <property type="term" value="F:methyltransferase activity"/>
    <property type="evidence" value="ECO:0007669"/>
    <property type="project" value="UniProtKB-KW"/>
</dbReference>
<evidence type="ECO:0000256" key="1">
    <source>
        <dbReference type="ARBA" id="ARBA00004141"/>
    </source>
</evidence>
<protein>
    <recommendedName>
        <fullName evidence="14">sphingolipid C(9)-methyltransferase</fullName>
        <ecNumber evidence="14">2.1.1.317</ecNumber>
    </recommendedName>
</protein>
<evidence type="ECO:0000256" key="6">
    <source>
        <dbReference type="ARBA" id="ARBA00022603"/>
    </source>
</evidence>
<keyword evidence="9 15" id="KW-0812">Transmembrane</keyword>
<proteinExistence type="inferred from homology"/>
<dbReference type="Proteomes" id="UP000249464">
    <property type="component" value="Unassembled WGS sequence"/>
</dbReference>
<dbReference type="EC" id="2.1.1.317" evidence="14"/>
<evidence type="ECO:0000256" key="4">
    <source>
        <dbReference type="ARBA" id="ARBA00010815"/>
    </source>
</evidence>
<feature type="transmembrane region" description="Helical" evidence="15">
    <location>
        <begin position="66"/>
        <end position="86"/>
    </location>
</feature>
<dbReference type="EMBL" id="FQNC01000062">
    <property type="protein sequence ID" value="SGY93562.1"/>
    <property type="molecule type" value="Genomic_DNA"/>
</dbReference>
<dbReference type="GO" id="GO:0032259">
    <property type="term" value="P:methylation"/>
    <property type="evidence" value="ECO:0007669"/>
    <property type="project" value="UniProtKB-KW"/>
</dbReference>
<evidence type="ECO:0000256" key="11">
    <source>
        <dbReference type="ARBA" id="ARBA00022989"/>
    </source>
</evidence>
<sequence>MSVPLFWPAPSFDANAGFKITSRPAIANAPFPIESNGSFSNLTLAAIVLFAPYLVARWVPLLPTKWSYYLLFLPVGLASVLGYWMLMSRIGGKKRDYGTRLPGKPLEYYVEIKDAKLAQKYSGGRAKIPVQTFYDAYFAGKIDLKGDMLELLEQRHDWASFEFTWDLLKYVLTVLIPDVVWHSPSQDEEQVRDHYDRGDDFYSWFLGPRMIYTSGVINDIDRKETLEELQDNKLALVCHKLELKPTDTLLDIGCGWGTLVTYAAKNFGCDATGVTLGKNQTKFGNKRIADNGCHASRARILCKDYREIGVDKKFSKIVSLEMAEHVGIRNYNSFLRQVYNLLEDDGILVFQVAGIRPHWQYEDLIWGLFMNKYVFPGADASCALNWVIGRLEGAGFEIKSVDVLGVHYSATLHRWYENWMQNRDAVTAKYGDRWYRIWLYFLASAVITSRQGGASVFQISAHKNLNSYHRVEVRTISPGSDFALSPRESPPSPDIRAGWLTISRLCHVATASTHVTPESQAIPSHTSLFFKPAKEPSLVD</sequence>
<dbReference type="InterPro" id="IPR052290">
    <property type="entry name" value="Sphingo_C9-MT"/>
</dbReference>
<dbReference type="STRING" id="796604.A0A2X0MF58"/>
<evidence type="ECO:0000256" key="10">
    <source>
        <dbReference type="ARBA" id="ARBA00022919"/>
    </source>
</evidence>
<dbReference type="PANTHER" id="PTHR45197:SF1">
    <property type="entry name" value="SPHINGOLIPID C9-METHYLTRANSFERASE A-RELATED"/>
    <property type="match status" value="1"/>
</dbReference>
<dbReference type="Gene3D" id="3.40.50.150">
    <property type="entry name" value="Vaccinia Virus protein VP39"/>
    <property type="match status" value="1"/>
</dbReference>
<evidence type="ECO:0000256" key="9">
    <source>
        <dbReference type="ARBA" id="ARBA00022692"/>
    </source>
</evidence>
<gene>
    <name evidence="16" type="primary">BQ5605_C037g11596</name>
    <name evidence="16" type="ORF">BQ5605_C037G11596</name>
</gene>
<dbReference type="AlphaFoldDB" id="A0A2X0MF58"/>
<name>A0A2X0MF58_9BASI</name>
<dbReference type="CDD" id="cd02440">
    <property type="entry name" value="AdoMet_MTases"/>
    <property type="match status" value="1"/>
</dbReference>
<evidence type="ECO:0000256" key="2">
    <source>
        <dbReference type="ARBA" id="ARBA00004760"/>
    </source>
</evidence>
<dbReference type="Pfam" id="PF02353">
    <property type="entry name" value="CMAS"/>
    <property type="match status" value="1"/>
</dbReference>
<feature type="transmembrane region" description="Helical" evidence="15">
    <location>
        <begin position="42"/>
        <end position="60"/>
    </location>
</feature>
<keyword evidence="11 15" id="KW-1133">Transmembrane helix</keyword>
<keyword evidence="8" id="KW-0949">S-adenosyl-L-methionine</keyword>
<evidence type="ECO:0000313" key="16">
    <source>
        <dbReference type="EMBL" id="SGY93562.1"/>
    </source>
</evidence>
<keyword evidence="17" id="KW-1185">Reference proteome</keyword>